<organism evidence="3">
    <name type="scientific">Schistocephalus solidus</name>
    <name type="common">Tapeworm</name>
    <dbReference type="NCBI Taxonomy" id="70667"/>
    <lineage>
        <taxon>Eukaryota</taxon>
        <taxon>Metazoa</taxon>
        <taxon>Spiralia</taxon>
        <taxon>Lophotrochozoa</taxon>
        <taxon>Platyhelminthes</taxon>
        <taxon>Cestoda</taxon>
        <taxon>Eucestoda</taxon>
        <taxon>Diphyllobothriidea</taxon>
        <taxon>Diphyllobothriidae</taxon>
        <taxon>Schistocephalus</taxon>
    </lineage>
</organism>
<evidence type="ECO:0000313" key="1">
    <source>
        <dbReference type="EMBL" id="VDM00645.1"/>
    </source>
</evidence>
<name>A0A183TCR1_SCHSO</name>
<keyword evidence="2" id="KW-1185">Reference proteome</keyword>
<proteinExistence type="predicted"/>
<dbReference type="EMBL" id="UYSU01038793">
    <property type="protein sequence ID" value="VDM00645.1"/>
    <property type="molecule type" value="Genomic_DNA"/>
</dbReference>
<accession>A0A183TCR1</accession>
<protein>
    <submittedName>
        <fullName evidence="3">Transcriptional regulator</fullName>
    </submittedName>
</protein>
<reference evidence="3" key="1">
    <citation type="submission" date="2016-06" db="UniProtKB">
        <authorList>
            <consortium name="WormBaseParasite"/>
        </authorList>
    </citation>
    <scope>IDENTIFICATION</scope>
</reference>
<evidence type="ECO:0000313" key="2">
    <source>
        <dbReference type="Proteomes" id="UP000275846"/>
    </source>
</evidence>
<gene>
    <name evidence="1" type="ORF">SSLN_LOCUS14259</name>
</gene>
<sequence length="88" mass="9559">MLPSGRDRMLPQPLDDSGSLHACAWAFAISDLIDSVLKAGPEWGVEQRVGKMQCKSTLTIIQRKAPSLHHPAVEHTVNTVEIDGQTVA</sequence>
<dbReference type="AlphaFoldDB" id="A0A183TCR1"/>
<reference evidence="1 2" key="2">
    <citation type="submission" date="2018-11" db="EMBL/GenBank/DDBJ databases">
        <authorList>
            <consortium name="Pathogen Informatics"/>
        </authorList>
    </citation>
    <scope>NUCLEOTIDE SEQUENCE [LARGE SCALE GENOMIC DNA]</scope>
    <source>
        <strain evidence="1 2">NST_G2</strain>
    </source>
</reference>
<dbReference type="WBParaSite" id="SSLN_0001480101-mRNA-1">
    <property type="protein sequence ID" value="SSLN_0001480101-mRNA-1"/>
    <property type="gene ID" value="SSLN_0001480101"/>
</dbReference>
<evidence type="ECO:0000313" key="3">
    <source>
        <dbReference type="WBParaSite" id="SSLN_0001480101-mRNA-1"/>
    </source>
</evidence>
<dbReference type="Proteomes" id="UP000275846">
    <property type="component" value="Unassembled WGS sequence"/>
</dbReference>